<sequence>MKKDTSLPKREKHIPERIKLADSSAYPGVELIEALTERRPTAEAKAILEAWKFCFQPYSFKKHSPNRFIHHE</sequence>
<name>A0A7W7ZUV3_9BACT</name>
<dbReference type="AlphaFoldDB" id="A0A7W7ZUV3"/>
<comment type="caution">
    <text evidence="1">The sequence shown here is derived from an EMBL/GenBank/DDBJ whole genome shotgun (WGS) entry which is preliminary data.</text>
</comment>
<evidence type="ECO:0000313" key="2">
    <source>
        <dbReference type="Proteomes" id="UP000584867"/>
    </source>
</evidence>
<organism evidence="1 2">
    <name type="scientific">Granulicella mallensis</name>
    <dbReference type="NCBI Taxonomy" id="940614"/>
    <lineage>
        <taxon>Bacteria</taxon>
        <taxon>Pseudomonadati</taxon>
        <taxon>Acidobacteriota</taxon>
        <taxon>Terriglobia</taxon>
        <taxon>Terriglobales</taxon>
        <taxon>Acidobacteriaceae</taxon>
        <taxon>Granulicella</taxon>
    </lineage>
</organism>
<reference evidence="1 2" key="1">
    <citation type="submission" date="2020-08" db="EMBL/GenBank/DDBJ databases">
        <title>Genomic Encyclopedia of Type Strains, Phase IV (KMG-V): Genome sequencing to study the core and pangenomes of soil and plant-associated prokaryotes.</title>
        <authorList>
            <person name="Whitman W."/>
        </authorList>
    </citation>
    <scope>NUCLEOTIDE SEQUENCE [LARGE SCALE GENOMIC DNA]</scope>
    <source>
        <strain evidence="1 2">X5P3</strain>
    </source>
</reference>
<gene>
    <name evidence="1" type="ORF">HDF15_004537</name>
</gene>
<accession>A0A7W7ZUV3</accession>
<proteinExistence type="predicted"/>
<evidence type="ECO:0000313" key="1">
    <source>
        <dbReference type="EMBL" id="MBB5066163.1"/>
    </source>
</evidence>
<dbReference type="Proteomes" id="UP000584867">
    <property type="component" value="Unassembled WGS sequence"/>
</dbReference>
<dbReference type="EMBL" id="JACHIO010000024">
    <property type="protein sequence ID" value="MBB5066163.1"/>
    <property type="molecule type" value="Genomic_DNA"/>
</dbReference>
<protein>
    <submittedName>
        <fullName evidence="1">Uncharacterized protein</fullName>
    </submittedName>
</protein>